<dbReference type="Pfam" id="PF02518">
    <property type="entry name" value="HATPase_c"/>
    <property type="match status" value="1"/>
</dbReference>
<dbReference type="PANTHER" id="PTHR43304">
    <property type="entry name" value="PHYTOCHROME-LIKE PROTEIN CPH1"/>
    <property type="match status" value="1"/>
</dbReference>
<dbReference type="SUPFAM" id="SSF55785">
    <property type="entry name" value="PYP-like sensor domain (PAS domain)"/>
    <property type="match status" value="2"/>
</dbReference>
<feature type="domain" description="PAC" evidence="8">
    <location>
        <begin position="214"/>
        <end position="266"/>
    </location>
</feature>
<dbReference type="CDD" id="cd00082">
    <property type="entry name" value="HisKA"/>
    <property type="match status" value="1"/>
</dbReference>
<proteinExistence type="predicted"/>
<dbReference type="Gene3D" id="1.10.287.130">
    <property type="match status" value="1"/>
</dbReference>
<dbReference type="PANTHER" id="PTHR43304:SF1">
    <property type="entry name" value="PAC DOMAIN-CONTAINING PROTEIN"/>
    <property type="match status" value="1"/>
</dbReference>
<evidence type="ECO:0000259" key="7">
    <source>
        <dbReference type="PROSITE" id="PS50112"/>
    </source>
</evidence>
<keyword evidence="3" id="KW-0597">Phosphoprotein</keyword>
<dbReference type="SUPFAM" id="SSF55874">
    <property type="entry name" value="ATPase domain of HSP90 chaperone/DNA topoisomerase II/histidine kinase"/>
    <property type="match status" value="1"/>
</dbReference>
<dbReference type="InterPro" id="IPR003594">
    <property type="entry name" value="HATPase_dom"/>
</dbReference>
<accession>A0A4R6R9U3</accession>
<dbReference type="Proteomes" id="UP000294547">
    <property type="component" value="Unassembled WGS sequence"/>
</dbReference>
<dbReference type="PROSITE" id="PS50109">
    <property type="entry name" value="HIS_KIN"/>
    <property type="match status" value="1"/>
</dbReference>
<dbReference type="PRINTS" id="PR00344">
    <property type="entry name" value="BCTRLSENSOR"/>
</dbReference>
<protein>
    <recommendedName>
        <fullName evidence="2">histidine kinase</fullName>
        <ecNumber evidence="2">2.7.13.3</ecNumber>
    </recommendedName>
</protein>
<sequence length="561" mass="62808">MKTNWGGRPEGRGDDELGFRTMADLMPQMVWSTRPDGFHDYFNRRWYDFTGVPDGSTDGEGWNGIFHPDDQPVAWERWRRSLETGEIYQIEYRLRRRDGVWRWVLGRALPARGEGGRILRWFGTCTDIDDLKRAELALHDSEARFRSLVEATSAVVWRCPPDGRLGRDQEAWGAFTGQTPDEFEGDGWIGAIHPDDRARTLAAWREAVAAGRLYHVEHRLRRADGTHLPMLVRATPIRAADGRVVEWIGVHTDVSDLKRAEAALRDLADGLETKVNERTGELVRTRIALEQANRGLEATVAARTEALRTANEEIKRFAYIVSHDLRAPLVNIMGFTAELEMARHTVEDFYARAVAAAPELAGGEMAALVETDFEEAIGFIRTSTAKMDRLINAILTLSRTERRVLQPEPLDMAELLEPLRRSLAHQLGQRDAVIEIGPLPTIVADRLAVEQVFANVVENAVKYLRDDRPGRVAVTATDAGDDIDFAISDNGRGIDPRDFGRIFELFRRAGVQDRPGEGIGLAYVQLLVRKLGGRIAVASEPGAGTTFTITLPKRFDGEGTR</sequence>
<name>A0A4R6R9U3_9HYPH</name>
<evidence type="ECO:0000259" key="8">
    <source>
        <dbReference type="PROSITE" id="PS50113"/>
    </source>
</evidence>
<feature type="domain" description="PAC" evidence="8">
    <location>
        <begin position="88"/>
        <end position="140"/>
    </location>
</feature>
<dbReference type="InterPro" id="IPR035965">
    <property type="entry name" value="PAS-like_dom_sf"/>
</dbReference>
<keyword evidence="5" id="KW-0418">Kinase</keyword>
<dbReference type="InterPro" id="IPR000700">
    <property type="entry name" value="PAS-assoc_C"/>
</dbReference>
<dbReference type="OrthoDB" id="9789238at2"/>
<evidence type="ECO:0000256" key="4">
    <source>
        <dbReference type="ARBA" id="ARBA00022679"/>
    </source>
</evidence>
<feature type="domain" description="PAS" evidence="7">
    <location>
        <begin position="141"/>
        <end position="211"/>
    </location>
</feature>
<keyword evidence="10" id="KW-1185">Reference proteome</keyword>
<keyword evidence="4" id="KW-0808">Transferase</keyword>
<dbReference type="InterPro" id="IPR005467">
    <property type="entry name" value="His_kinase_dom"/>
</dbReference>
<reference evidence="9 10" key="1">
    <citation type="submission" date="2019-03" db="EMBL/GenBank/DDBJ databases">
        <title>Genomic Encyclopedia of Type Strains, Phase IV (KMG-IV): sequencing the most valuable type-strain genomes for metagenomic binning, comparative biology and taxonomic classification.</title>
        <authorList>
            <person name="Goeker M."/>
        </authorList>
    </citation>
    <scope>NUCLEOTIDE SEQUENCE [LARGE SCALE GENOMIC DNA]</scope>
    <source>
        <strain evidence="9 10">DSM 102969</strain>
    </source>
</reference>
<dbReference type="FunFam" id="3.30.450.20:FF:000099">
    <property type="entry name" value="Sensory box sensor histidine kinase"/>
    <property type="match status" value="2"/>
</dbReference>
<dbReference type="Pfam" id="PF08447">
    <property type="entry name" value="PAS_3"/>
    <property type="match status" value="2"/>
</dbReference>
<dbReference type="SMART" id="SM00388">
    <property type="entry name" value="HisKA"/>
    <property type="match status" value="1"/>
</dbReference>
<dbReference type="AlphaFoldDB" id="A0A4R6R9U3"/>
<evidence type="ECO:0000256" key="2">
    <source>
        <dbReference type="ARBA" id="ARBA00012438"/>
    </source>
</evidence>
<dbReference type="RefSeq" id="WP_126539423.1">
    <property type="nucleotide sequence ID" value="NZ_BSPM01000007.1"/>
</dbReference>
<dbReference type="InterPro" id="IPR052162">
    <property type="entry name" value="Sensor_kinase/Photoreceptor"/>
</dbReference>
<dbReference type="SMART" id="SM00086">
    <property type="entry name" value="PAC"/>
    <property type="match status" value="2"/>
</dbReference>
<organism evidence="9 10">
    <name type="scientific">Oharaeibacter diazotrophicus</name>
    <dbReference type="NCBI Taxonomy" id="1920512"/>
    <lineage>
        <taxon>Bacteria</taxon>
        <taxon>Pseudomonadati</taxon>
        <taxon>Pseudomonadota</taxon>
        <taxon>Alphaproteobacteria</taxon>
        <taxon>Hyphomicrobiales</taxon>
        <taxon>Pleomorphomonadaceae</taxon>
        <taxon>Oharaeibacter</taxon>
    </lineage>
</organism>
<evidence type="ECO:0000256" key="1">
    <source>
        <dbReference type="ARBA" id="ARBA00000085"/>
    </source>
</evidence>
<evidence type="ECO:0000313" key="10">
    <source>
        <dbReference type="Proteomes" id="UP000294547"/>
    </source>
</evidence>
<evidence type="ECO:0000313" key="9">
    <source>
        <dbReference type="EMBL" id="TDP82396.1"/>
    </source>
</evidence>
<evidence type="ECO:0000256" key="5">
    <source>
        <dbReference type="ARBA" id="ARBA00022777"/>
    </source>
</evidence>
<dbReference type="EC" id="2.7.13.3" evidence="2"/>
<dbReference type="InterPro" id="IPR036097">
    <property type="entry name" value="HisK_dim/P_sf"/>
</dbReference>
<comment type="catalytic activity">
    <reaction evidence="1">
        <text>ATP + protein L-histidine = ADP + protein N-phospho-L-histidine.</text>
        <dbReference type="EC" id="2.7.13.3"/>
    </reaction>
</comment>
<dbReference type="Gene3D" id="3.30.450.20">
    <property type="entry name" value="PAS domain"/>
    <property type="match status" value="2"/>
</dbReference>
<dbReference type="NCBIfam" id="TIGR00229">
    <property type="entry name" value="sensory_box"/>
    <property type="match status" value="2"/>
</dbReference>
<dbReference type="PROSITE" id="PS50113">
    <property type="entry name" value="PAC"/>
    <property type="match status" value="2"/>
</dbReference>
<dbReference type="InterPro" id="IPR013655">
    <property type="entry name" value="PAS_fold_3"/>
</dbReference>
<dbReference type="InterPro" id="IPR004358">
    <property type="entry name" value="Sig_transdc_His_kin-like_C"/>
</dbReference>
<dbReference type="CDD" id="cd00130">
    <property type="entry name" value="PAS"/>
    <property type="match status" value="2"/>
</dbReference>
<evidence type="ECO:0000259" key="6">
    <source>
        <dbReference type="PROSITE" id="PS50109"/>
    </source>
</evidence>
<dbReference type="SUPFAM" id="SSF47384">
    <property type="entry name" value="Homodimeric domain of signal transducing histidine kinase"/>
    <property type="match status" value="1"/>
</dbReference>
<dbReference type="InterPro" id="IPR036890">
    <property type="entry name" value="HATPase_C_sf"/>
</dbReference>
<dbReference type="Pfam" id="PF00512">
    <property type="entry name" value="HisKA"/>
    <property type="match status" value="1"/>
</dbReference>
<dbReference type="PROSITE" id="PS50112">
    <property type="entry name" value="PAS"/>
    <property type="match status" value="1"/>
</dbReference>
<dbReference type="InterPro" id="IPR000014">
    <property type="entry name" value="PAS"/>
</dbReference>
<dbReference type="InterPro" id="IPR001610">
    <property type="entry name" value="PAC"/>
</dbReference>
<dbReference type="SMART" id="SM00387">
    <property type="entry name" value="HATPase_c"/>
    <property type="match status" value="1"/>
</dbReference>
<dbReference type="InterPro" id="IPR003661">
    <property type="entry name" value="HisK_dim/P_dom"/>
</dbReference>
<dbReference type="GO" id="GO:0000155">
    <property type="term" value="F:phosphorelay sensor kinase activity"/>
    <property type="evidence" value="ECO:0007669"/>
    <property type="project" value="InterPro"/>
</dbReference>
<dbReference type="Gene3D" id="3.30.565.10">
    <property type="entry name" value="Histidine kinase-like ATPase, C-terminal domain"/>
    <property type="match status" value="1"/>
</dbReference>
<dbReference type="EMBL" id="SNXY01000010">
    <property type="protein sequence ID" value="TDP82396.1"/>
    <property type="molecule type" value="Genomic_DNA"/>
</dbReference>
<dbReference type="SMART" id="SM00091">
    <property type="entry name" value="PAS"/>
    <property type="match status" value="2"/>
</dbReference>
<feature type="domain" description="Histidine kinase" evidence="6">
    <location>
        <begin position="320"/>
        <end position="555"/>
    </location>
</feature>
<comment type="caution">
    <text evidence="9">The sequence shown here is derived from an EMBL/GenBank/DDBJ whole genome shotgun (WGS) entry which is preliminary data.</text>
</comment>
<gene>
    <name evidence="9" type="ORF">EDD54_3663</name>
</gene>
<evidence type="ECO:0000256" key="3">
    <source>
        <dbReference type="ARBA" id="ARBA00022553"/>
    </source>
</evidence>